<dbReference type="NCBIfam" id="TIGR02980">
    <property type="entry name" value="SigBFG"/>
    <property type="match status" value="1"/>
</dbReference>
<keyword evidence="3" id="KW-0238">DNA-binding</keyword>
<dbReference type="PANTHER" id="PTHR30385">
    <property type="entry name" value="SIGMA FACTOR F FLAGELLAR"/>
    <property type="match status" value="1"/>
</dbReference>
<evidence type="ECO:0000259" key="6">
    <source>
        <dbReference type="Pfam" id="PF04542"/>
    </source>
</evidence>
<dbReference type="Proteomes" id="UP000295560">
    <property type="component" value="Unassembled WGS sequence"/>
</dbReference>
<dbReference type="Pfam" id="PF04539">
    <property type="entry name" value="Sigma70_r3"/>
    <property type="match status" value="1"/>
</dbReference>
<dbReference type="Pfam" id="PF04545">
    <property type="entry name" value="Sigma70_r4"/>
    <property type="match status" value="1"/>
</dbReference>
<dbReference type="NCBIfam" id="TIGR02937">
    <property type="entry name" value="sigma70-ECF"/>
    <property type="match status" value="1"/>
</dbReference>
<accession>A0A4R1HR78</accession>
<evidence type="ECO:0000259" key="7">
    <source>
        <dbReference type="Pfam" id="PF04545"/>
    </source>
</evidence>
<dbReference type="SUPFAM" id="SSF88946">
    <property type="entry name" value="Sigma2 domain of RNA polymerase sigma factors"/>
    <property type="match status" value="1"/>
</dbReference>
<dbReference type="SUPFAM" id="SSF88659">
    <property type="entry name" value="Sigma3 and sigma4 domains of RNA polymerase sigma factors"/>
    <property type="match status" value="2"/>
</dbReference>
<gene>
    <name evidence="8" type="ORF">EV378_0430</name>
</gene>
<keyword evidence="1" id="KW-0805">Transcription regulation</keyword>
<feature type="domain" description="RNA polymerase sigma-70 region 4" evidence="7">
    <location>
        <begin position="207"/>
        <end position="254"/>
    </location>
</feature>
<dbReference type="Gene3D" id="1.10.10.10">
    <property type="entry name" value="Winged helix-like DNA-binding domain superfamily/Winged helix DNA-binding domain"/>
    <property type="match status" value="2"/>
</dbReference>
<dbReference type="InterPro" id="IPR014284">
    <property type="entry name" value="RNA_pol_sigma-70_dom"/>
</dbReference>
<sequence>MPDPGPRQRTGIHAYDDLEPELRRHVDADPGDRGYHDRRERLIREFLPLVRNLARRYSGPHSAEDIEQVGTVGLIKAIDRYDPDSATGGALAYLVPSVRGEMLRHLRDHTWSLRVPRGLKDMSVSVNRATIALTQRLGRSPRPSELAEELGVDVSDVVETLGALESYRTESLDMPDQESGQPLAERVGDHDPALDLVEHQGDLRRVIDELPERERTILLLRFYGEYTQIQIAERIGVSQMHVSRLLSRTLERLRTRLSAEEA</sequence>
<reference evidence="8 9" key="1">
    <citation type="submission" date="2019-03" db="EMBL/GenBank/DDBJ databases">
        <title>Sequencing the genomes of 1000 actinobacteria strains.</title>
        <authorList>
            <person name="Klenk H.-P."/>
        </authorList>
    </citation>
    <scope>NUCLEOTIDE SEQUENCE [LARGE SCALE GENOMIC DNA]</scope>
    <source>
        <strain evidence="8 9">DSM 44969</strain>
    </source>
</reference>
<proteinExistence type="predicted"/>
<dbReference type="GO" id="GO:0003677">
    <property type="term" value="F:DNA binding"/>
    <property type="evidence" value="ECO:0007669"/>
    <property type="project" value="UniProtKB-KW"/>
</dbReference>
<dbReference type="Pfam" id="PF04542">
    <property type="entry name" value="Sigma70_r2"/>
    <property type="match status" value="1"/>
</dbReference>
<dbReference type="Gene3D" id="1.20.120.1810">
    <property type="match status" value="1"/>
</dbReference>
<dbReference type="InterPro" id="IPR014322">
    <property type="entry name" value="RNA_pol_sigma-B/F/G"/>
</dbReference>
<feature type="domain" description="RNA polymerase sigma-70 region 2" evidence="6">
    <location>
        <begin position="42"/>
        <end position="111"/>
    </location>
</feature>
<dbReference type="CDD" id="cd06171">
    <property type="entry name" value="Sigma70_r4"/>
    <property type="match status" value="1"/>
</dbReference>
<dbReference type="GO" id="GO:0006352">
    <property type="term" value="P:DNA-templated transcription initiation"/>
    <property type="evidence" value="ECO:0007669"/>
    <property type="project" value="InterPro"/>
</dbReference>
<evidence type="ECO:0000313" key="9">
    <source>
        <dbReference type="Proteomes" id="UP000295560"/>
    </source>
</evidence>
<name>A0A4R1HR78_PSEEN</name>
<dbReference type="GO" id="GO:0016987">
    <property type="term" value="F:sigma factor activity"/>
    <property type="evidence" value="ECO:0007669"/>
    <property type="project" value="UniProtKB-KW"/>
</dbReference>
<dbReference type="InterPro" id="IPR013324">
    <property type="entry name" value="RNA_pol_sigma_r3/r4-like"/>
</dbReference>
<dbReference type="InterPro" id="IPR000943">
    <property type="entry name" value="RNA_pol_sigma70"/>
</dbReference>
<keyword evidence="2" id="KW-0731">Sigma factor</keyword>
<evidence type="ECO:0000313" key="8">
    <source>
        <dbReference type="EMBL" id="TCK24648.1"/>
    </source>
</evidence>
<keyword evidence="4" id="KW-0804">Transcription</keyword>
<dbReference type="RefSeq" id="WP_243653224.1">
    <property type="nucleotide sequence ID" value="NZ_SMFZ01000001.1"/>
</dbReference>
<dbReference type="AlphaFoldDB" id="A0A4R1HR78"/>
<evidence type="ECO:0000256" key="2">
    <source>
        <dbReference type="ARBA" id="ARBA00023082"/>
    </source>
</evidence>
<dbReference type="InterPro" id="IPR013325">
    <property type="entry name" value="RNA_pol_sigma_r2"/>
</dbReference>
<comment type="caution">
    <text evidence="8">The sequence shown here is derived from an EMBL/GenBank/DDBJ whole genome shotgun (WGS) entry which is preliminary data.</text>
</comment>
<organism evidence="8 9">
    <name type="scientific">Pseudonocardia endophytica</name>
    <dbReference type="NCBI Taxonomy" id="401976"/>
    <lineage>
        <taxon>Bacteria</taxon>
        <taxon>Bacillati</taxon>
        <taxon>Actinomycetota</taxon>
        <taxon>Actinomycetes</taxon>
        <taxon>Pseudonocardiales</taxon>
        <taxon>Pseudonocardiaceae</taxon>
        <taxon>Pseudonocardia</taxon>
    </lineage>
</organism>
<dbReference type="InterPro" id="IPR007627">
    <property type="entry name" value="RNA_pol_sigma70_r2"/>
</dbReference>
<dbReference type="InterPro" id="IPR007624">
    <property type="entry name" value="RNA_pol_sigma70_r3"/>
</dbReference>
<dbReference type="InterPro" id="IPR007630">
    <property type="entry name" value="RNA_pol_sigma70_r4"/>
</dbReference>
<evidence type="ECO:0000256" key="4">
    <source>
        <dbReference type="ARBA" id="ARBA00023163"/>
    </source>
</evidence>
<dbReference type="EMBL" id="SMFZ01000001">
    <property type="protein sequence ID" value="TCK24648.1"/>
    <property type="molecule type" value="Genomic_DNA"/>
</dbReference>
<evidence type="ECO:0000256" key="3">
    <source>
        <dbReference type="ARBA" id="ARBA00023125"/>
    </source>
</evidence>
<keyword evidence="9" id="KW-1185">Reference proteome</keyword>
<evidence type="ECO:0000256" key="1">
    <source>
        <dbReference type="ARBA" id="ARBA00023015"/>
    </source>
</evidence>
<dbReference type="PANTHER" id="PTHR30385:SF4">
    <property type="entry name" value="RNA POLYMERASE SIGMA-E FACTOR"/>
    <property type="match status" value="1"/>
</dbReference>
<evidence type="ECO:0000259" key="5">
    <source>
        <dbReference type="Pfam" id="PF04539"/>
    </source>
</evidence>
<dbReference type="InterPro" id="IPR036388">
    <property type="entry name" value="WH-like_DNA-bd_sf"/>
</dbReference>
<feature type="domain" description="RNA polymerase sigma-70 region 3" evidence="5">
    <location>
        <begin position="125"/>
        <end position="180"/>
    </location>
</feature>
<dbReference type="PRINTS" id="PR00046">
    <property type="entry name" value="SIGMA70FCT"/>
</dbReference>
<protein>
    <submittedName>
        <fullName evidence="8">RNA polymerase sigma-37 (RpsB/SigB) subunit</fullName>
    </submittedName>
</protein>